<dbReference type="AlphaFoldDB" id="A0A562JC83"/>
<comment type="caution">
    <text evidence="4">The sequence shown here is derived from an EMBL/GenBank/DDBJ whole genome shotgun (WGS) entry which is preliminary data.</text>
</comment>
<feature type="domain" description="GH18" evidence="3">
    <location>
        <begin position="38"/>
        <end position="332"/>
    </location>
</feature>
<dbReference type="EC" id="3.2.1.14" evidence="2"/>
<evidence type="ECO:0000256" key="1">
    <source>
        <dbReference type="ARBA" id="ARBA00000822"/>
    </source>
</evidence>
<evidence type="ECO:0000259" key="3">
    <source>
        <dbReference type="PROSITE" id="PS51910"/>
    </source>
</evidence>
<dbReference type="Pfam" id="PF00704">
    <property type="entry name" value="Glyco_hydro_18"/>
    <property type="match status" value="1"/>
</dbReference>
<dbReference type="InterPro" id="IPR036582">
    <property type="entry name" value="Mao_N_sf"/>
</dbReference>
<dbReference type="InterPro" id="IPR011583">
    <property type="entry name" value="Chitinase_II/V-like_cat"/>
</dbReference>
<name>A0A562JC83_9FIRM</name>
<reference evidence="4 5" key="1">
    <citation type="submission" date="2019-07" db="EMBL/GenBank/DDBJ databases">
        <title>Genomic Encyclopedia of Type Strains, Phase I: the one thousand microbial genomes (KMG-I) project.</title>
        <authorList>
            <person name="Kyrpides N."/>
        </authorList>
    </citation>
    <scope>NUCLEOTIDE SEQUENCE [LARGE SCALE GENOMIC DNA]</scope>
    <source>
        <strain evidence="4 5">DSM 13558</strain>
    </source>
</reference>
<dbReference type="GO" id="GO:0008061">
    <property type="term" value="F:chitin binding"/>
    <property type="evidence" value="ECO:0007669"/>
    <property type="project" value="InterPro"/>
</dbReference>
<proteinExistence type="predicted"/>
<dbReference type="Proteomes" id="UP000315343">
    <property type="component" value="Unassembled WGS sequence"/>
</dbReference>
<dbReference type="Gene3D" id="3.20.20.80">
    <property type="entry name" value="Glycosidases"/>
    <property type="match status" value="1"/>
</dbReference>
<dbReference type="Gene3D" id="3.40.5.30">
    <property type="entry name" value="(Trans)glycosidases - domain 2"/>
    <property type="match status" value="1"/>
</dbReference>
<keyword evidence="5" id="KW-1185">Reference proteome</keyword>
<evidence type="ECO:0000313" key="5">
    <source>
        <dbReference type="Proteomes" id="UP000315343"/>
    </source>
</evidence>
<dbReference type="EMBL" id="VLKH01000004">
    <property type="protein sequence ID" value="TWH80415.1"/>
    <property type="molecule type" value="Genomic_DNA"/>
</dbReference>
<evidence type="ECO:0000313" key="4">
    <source>
        <dbReference type="EMBL" id="TWH80415.1"/>
    </source>
</evidence>
<dbReference type="SMART" id="SM00636">
    <property type="entry name" value="Glyco_18"/>
    <property type="match status" value="1"/>
</dbReference>
<dbReference type="SUPFAM" id="SSF51445">
    <property type="entry name" value="(Trans)glycosidases"/>
    <property type="match status" value="1"/>
</dbReference>
<organism evidence="4 5">
    <name type="scientific">Sedimentibacter saalensis</name>
    <dbReference type="NCBI Taxonomy" id="130788"/>
    <lineage>
        <taxon>Bacteria</taxon>
        <taxon>Bacillati</taxon>
        <taxon>Bacillota</taxon>
        <taxon>Tissierellia</taxon>
        <taxon>Sedimentibacter</taxon>
    </lineage>
</organism>
<dbReference type="PROSITE" id="PS51257">
    <property type="entry name" value="PROKAR_LIPOPROTEIN"/>
    <property type="match status" value="1"/>
</dbReference>
<dbReference type="GO" id="GO:0005975">
    <property type="term" value="P:carbohydrate metabolic process"/>
    <property type="evidence" value="ECO:0007669"/>
    <property type="project" value="InterPro"/>
</dbReference>
<dbReference type="PANTHER" id="PTHR11177:SF317">
    <property type="entry name" value="CHITINASE 12-RELATED"/>
    <property type="match status" value="1"/>
</dbReference>
<gene>
    <name evidence="4" type="ORF">LY60_01677</name>
</gene>
<evidence type="ECO:0000256" key="2">
    <source>
        <dbReference type="ARBA" id="ARBA00012729"/>
    </source>
</evidence>
<dbReference type="InterPro" id="IPR017853">
    <property type="entry name" value="GH"/>
</dbReference>
<dbReference type="SUPFAM" id="SSF55383">
    <property type="entry name" value="Copper amine oxidase, domain N"/>
    <property type="match status" value="1"/>
</dbReference>
<dbReference type="PROSITE" id="PS51910">
    <property type="entry name" value="GH18_2"/>
    <property type="match status" value="1"/>
</dbReference>
<dbReference type="GO" id="GO:0008843">
    <property type="term" value="F:endochitinase activity"/>
    <property type="evidence" value="ECO:0007669"/>
    <property type="project" value="UniProtKB-EC"/>
</dbReference>
<dbReference type="RefSeq" id="WP_145082278.1">
    <property type="nucleotide sequence ID" value="NZ_JAYFNS010000006.1"/>
</dbReference>
<dbReference type="Pfam" id="PF07833">
    <property type="entry name" value="Cu_amine_oxidN1"/>
    <property type="match status" value="1"/>
</dbReference>
<dbReference type="InterPro" id="IPR012854">
    <property type="entry name" value="Cu_amine_oxidase-like_N"/>
</dbReference>
<dbReference type="OrthoDB" id="9809781at2"/>
<dbReference type="InterPro" id="IPR050314">
    <property type="entry name" value="Glycosyl_Hydrlase_18"/>
</dbReference>
<accession>A0A562JC83</accession>
<dbReference type="PANTHER" id="PTHR11177">
    <property type="entry name" value="CHITINASE"/>
    <property type="match status" value="1"/>
</dbReference>
<protein>
    <recommendedName>
        <fullName evidence="2">chitinase</fullName>
        <ecNumber evidence="2">3.2.1.14</ecNumber>
    </recommendedName>
</protein>
<comment type="catalytic activity">
    <reaction evidence="1">
        <text>Random endo-hydrolysis of N-acetyl-beta-D-glucosaminide (1-&gt;4)-beta-linkages in chitin and chitodextrins.</text>
        <dbReference type="EC" id="3.2.1.14"/>
    </reaction>
</comment>
<dbReference type="InterPro" id="IPR001223">
    <property type="entry name" value="Glyco_hydro18_cat"/>
</dbReference>
<sequence length="462" mass="52566">MKRNETIVLLILLLLLLPITSACINVKTSYDRIDKNDFKVVGYYSGDLFNESVEKIQTNKLTHIMYSFVIPKTDGTLHELKNPEQLRELVEKAHGDGTKVFISLGGWSYEGNALEPVFKELASTDVKRKIFIGNVCAMVDEYNLDGVELDWEHPNKSTADIYEKLVIELSDALKVKGKELTAALNGSWYENWAAEDTSVITERSLERFSFINVMAYDMNNADHSPVWFFENSISYWLNRGLPPEKIVMGIPLYAKPSWKQYRHLVAENTEYAFTDYAPTTPLESYYNGINTLREKTVIALNRAGGLMLFDINEDTNDQYSIVSMIDDMLSRTEHLTKEELSNYVTVVINNRELVFKEAEGYGVPYIDNHGRLMVPLRKSMEAIGAEVSYDSKNQIITAEKDGIIVKIPAGEKYIEVNGQNVKLDTVSVINDNRTFIPVRAIFEAFGFNVEWHDNSNTAILIK</sequence>
<dbReference type="Gene3D" id="3.30.457.10">
    <property type="entry name" value="Copper amine oxidase-like, N-terminal domain"/>
    <property type="match status" value="1"/>
</dbReference>